<organism evidence="2 3">
    <name type="scientific">Propioniciclava coleopterorum</name>
    <dbReference type="NCBI Taxonomy" id="2714937"/>
    <lineage>
        <taxon>Bacteria</taxon>
        <taxon>Bacillati</taxon>
        <taxon>Actinomycetota</taxon>
        <taxon>Actinomycetes</taxon>
        <taxon>Propionibacteriales</taxon>
        <taxon>Propionibacteriaceae</taxon>
        <taxon>Propioniciclava</taxon>
    </lineage>
</organism>
<sequence length="189" mass="19994">MAHRGHPPRPGPARGVHAGARRRPGRGPGAVRGGGGRRARRVAAPRPGPLPGGAEPAQGRSRSGDLLEVHGVAWSKQSAPDFLGDVAWRWGDIKDAFDDFSLVGTVTNDGVEEVIQDGSPAQLLGVDYWVERLGEAGLLKPGTVFISGTIPMKQGVDQFADAWAVELSDGAGHTSRVRYDVEVLPAAWQ</sequence>
<dbReference type="Proteomes" id="UP000501058">
    <property type="component" value="Chromosome"/>
</dbReference>
<proteinExistence type="predicted"/>
<feature type="region of interest" description="Disordered" evidence="1">
    <location>
        <begin position="1"/>
        <end position="62"/>
    </location>
</feature>
<evidence type="ECO:0000256" key="1">
    <source>
        <dbReference type="SAM" id="MobiDB-lite"/>
    </source>
</evidence>
<protein>
    <submittedName>
        <fullName evidence="2">DUF2848 family protein</fullName>
    </submittedName>
</protein>
<accession>A0A6G7YAQ3</accession>
<evidence type="ECO:0000313" key="3">
    <source>
        <dbReference type="Proteomes" id="UP000501058"/>
    </source>
</evidence>
<dbReference type="EMBL" id="CP049865">
    <property type="protein sequence ID" value="QIK73902.1"/>
    <property type="molecule type" value="Genomic_DNA"/>
</dbReference>
<dbReference type="KEGG" id="prv:G7070_09555"/>
<dbReference type="InterPro" id="IPR021269">
    <property type="entry name" value="DUF2848"/>
</dbReference>
<reference evidence="2 3" key="1">
    <citation type="submission" date="2020-03" db="EMBL/GenBank/DDBJ databases">
        <title>Propioniciclava sp. nov., isolated from Hydrophilus acuminatus.</title>
        <authorList>
            <person name="Hyun D.-W."/>
            <person name="Bae J.-W."/>
        </authorList>
    </citation>
    <scope>NUCLEOTIDE SEQUENCE [LARGE SCALE GENOMIC DNA]</scope>
    <source>
        <strain evidence="2 3">HDW11</strain>
    </source>
</reference>
<gene>
    <name evidence="2" type="ORF">G7070_09555</name>
</gene>
<name>A0A6G7YAQ3_9ACTN</name>
<dbReference type="AlphaFoldDB" id="A0A6G7YAQ3"/>
<dbReference type="Pfam" id="PF11010">
    <property type="entry name" value="DUF2848"/>
    <property type="match status" value="1"/>
</dbReference>
<keyword evidence="3" id="KW-1185">Reference proteome</keyword>
<evidence type="ECO:0000313" key="2">
    <source>
        <dbReference type="EMBL" id="QIK73902.1"/>
    </source>
</evidence>